<dbReference type="Pfam" id="PF02634">
    <property type="entry name" value="FdhD-NarQ"/>
    <property type="match status" value="1"/>
</dbReference>
<organism evidence="4 5">
    <name type="scientific">Igneacidithiobacillus copahuensis</name>
    <dbReference type="NCBI Taxonomy" id="2724909"/>
    <lineage>
        <taxon>Bacteria</taxon>
        <taxon>Pseudomonadati</taxon>
        <taxon>Pseudomonadota</taxon>
        <taxon>Acidithiobacillia</taxon>
        <taxon>Acidithiobacillales</taxon>
        <taxon>Acidithiobacillaceae</taxon>
        <taxon>Igneacidithiobacillus</taxon>
    </lineage>
</organism>
<dbReference type="EMBL" id="JAAXYO010000133">
    <property type="protein sequence ID" value="MBU2788332.1"/>
    <property type="molecule type" value="Genomic_DNA"/>
</dbReference>
<comment type="similarity">
    <text evidence="3">Belongs to the FdhD family.</text>
</comment>
<comment type="subcellular location">
    <subcellularLocation>
        <location evidence="3">Cytoplasm</location>
    </subcellularLocation>
</comment>
<dbReference type="AlphaFoldDB" id="A0AAE3CJZ5"/>
<evidence type="ECO:0000256" key="2">
    <source>
        <dbReference type="ARBA" id="ARBA00023150"/>
    </source>
</evidence>
<gene>
    <name evidence="3 4" type="primary">fdhD</name>
    <name evidence="4" type="ORF">HFQ13_08965</name>
</gene>
<dbReference type="PIRSF" id="PIRSF015626">
    <property type="entry name" value="FdhD"/>
    <property type="match status" value="1"/>
</dbReference>
<dbReference type="InterPro" id="IPR003786">
    <property type="entry name" value="FdhD"/>
</dbReference>
<dbReference type="Gene3D" id="3.10.20.10">
    <property type="match status" value="1"/>
</dbReference>
<sequence length="269" mass="28411">MAAEKSQIADDSPGLWASWQGQGQAQSLVEESPVSFVLNGEVYAVMLATPHDLADFARGFLWTEDIVRTPDEILALEIESTAGGSAIYLQLHATAMDRAASHRRALPGASACGLCGCPDFRGLQPFAPLPAARNLPNLEQIHATMAELAAQQCLHQQSGNCHAAALCFVDGEILVREDIGRHNAVDKVIGAALARGAVPGSADILAVSSRLPFEIVRKALAWRIPLVAAISGVSSMAVDIARKNHVQLVGFVRDGRATLYCDGGAAPQS</sequence>
<dbReference type="HAMAP" id="MF_00187">
    <property type="entry name" value="FdhD"/>
    <property type="match status" value="1"/>
</dbReference>
<comment type="function">
    <text evidence="3">Required for formate dehydrogenase (FDH) activity. Acts as a sulfur carrier protein that transfers sulfur from IscS to the molybdenum cofactor prior to its insertion into FDH.</text>
</comment>
<keyword evidence="2 3" id="KW-0501">Molybdenum cofactor biosynthesis</keyword>
<keyword evidence="1 3" id="KW-0963">Cytoplasm</keyword>
<dbReference type="Proteomes" id="UP001197378">
    <property type="component" value="Unassembled WGS sequence"/>
</dbReference>
<dbReference type="SUPFAM" id="SSF53927">
    <property type="entry name" value="Cytidine deaminase-like"/>
    <property type="match status" value="1"/>
</dbReference>
<protein>
    <recommendedName>
        <fullName evidence="3">Sulfur carrier protein FdhD</fullName>
    </recommendedName>
</protein>
<keyword evidence="5" id="KW-1185">Reference proteome</keyword>
<dbReference type="PANTHER" id="PTHR30592:SF1">
    <property type="entry name" value="SULFUR CARRIER PROTEIN FDHD"/>
    <property type="match status" value="1"/>
</dbReference>
<accession>A0AAE3CJZ5</accession>
<dbReference type="InterPro" id="IPR016193">
    <property type="entry name" value="Cytidine_deaminase-like"/>
</dbReference>
<comment type="caution">
    <text evidence="4">The sequence shown here is derived from an EMBL/GenBank/DDBJ whole genome shotgun (WGS) entry which is preliminary data.</text>
</comment>
<name>A0AAE3CJZ5_9PROT</name>
<dbReference type="GO" id="GO:0016783">
    <property type="term" value="F:sulfurtransferase activity"/>
    <property type="evidence" value="ECO:0007669"/>
    <property type="project" value="InterPro"/>
</dbReference>
<reference evidence="4" key="1">
    <citation type="journal article" date="2021" name="ISME J.">
        <title>Genomic evolution of the class Acidithiobacillia: deep-branching Proteobacteria living in extreme acidic conditions.</title>
        <authorList>
            <person name="Moya-Beltran A."/>
            <person name="Beard S."/>
            <person name="Rojas-Villalobos C."/>
            <person name="Issotta F."/>
            <person name="Gallardo Y."/>
            <person name="Ulloa R."/>
            <person name="Giaveno A."/>
            <person name="Degli Esposti M."/>
            <person name="Johnson D.B."/>
            <person name="Quatrini R."/>
        </authorList>
    </citation>
    <scope>NUCLEOTIDE SEQUENCE</scope>
    <source>
        <strain evidence="4">VAN18-1</strain>
    </source>
</reference>
<feature type="active site" description="Cysteine persulfide intermediate" evidence="3">
    <location>
        <position position="112"/>
    </location>
</feature>
<evidence type="ECO:0000256" key="3">
    <source>
        <dbReference type="HAMAP-Rule" id="MF_00187"/>
    </source>
</evidence>
<dbReference type="GO" id="GO:0005737">
    <property type="term" value="C:cytoplasm"/>
    <property type="evidence" value="ECO:0007669"/>
    <property type="project" value="UniProtKB-SubCell"/>
</dbReference>
<dbReference type="RefSeq" id="WP_215871368.1">
    <property type="nucleotide sequence ID" value="NZ_JAAXYO010000133.1"/>
</dbReference>
<evidence type="ECO:0000313" key="4">
    <source>
        <dbReference type="EMBL" id="MBU2788332.1"/>
    </source>
</evidence>
<proteinExistence type="inferred from homology"/>
<dbReference type="GO" id="GO:0097163">
    <property type="term" value="F:sulfur carrier activity"/>
    <property type="evidence" value="ECO:0007669"/>
    <property type="project" value="UniProtKB-UniRule"/>
</dbReference>
<dbReference type="PANTHER" id="PTHR30592">
    <property type="entry name" value="FORMATE DEHYDROGENASE"/>
    <property type="match status" value="1"/>
</dbReference>
<evidence type="ECO:0000313" key="5">
    <source>
        <dbReference type="Proteomes" id="UP001197378"/>
    </source>
</evidence>
<feature type="binding site" evidence="3">
    <location>
        <begin position="251"/>
        <end position="256"/>
    </location>
    <ligand>
        <name>Mo-bis(molybdopterin guanine dinucleotide)</name>
        <dbReference type="ChEBI" id="CHEBI:60539"/>
    </ligand>
</feature>
<dbReference type="GO" id="GO:0006777">
    <property type="term" value="P:Mo-molybdopterin cofactor biosynthetic process"/>
    <property type="evidence" value="ECO:0007669"/>
    <property type="project" value="UniProtKB-UniRule"/>
</dbReference>
<evidence type="ECO:0000256" key="1">
    <source>
        <dbReference type="ARBA" id="ARBA00022490"/>
    </source>
</evidence>
<dbReference type="Gene3D" id="3.40.140.10">
    <property type="entry name" value="Cytidine Deaminase, domain 2"/>
    <property type="match status" value="1"/>
</dbReference>
<dbReference type="NCBIfam" id="TIGR00129">
    <property type="entry name" value="fdhD_narQ"/>
    <property type="match status" value="1"/>
</dbReference>